<dbReference type="Pfam" id="PF21666">
    <property type="entry name" value="DUF4246_N"/>
    <property type="match status" value="1"/>
</dbReference>
<evidence type="ECO:0000313" key="4">
    <source>
        <dbReference type="EMBL" id="KAF5323889.1"/>
    </source>
</evidence>
<gene>
    <name evidence="4" type="ORF">D9611_008279</name>
</gene>
<evidence type="ECO:0000313" key="5">
    <source>
        <dbReference type="Proteomes" id="UP000541558"/>
    </source>
</evidence>
<proteinExistence type="predicted"/>
<dbReference type="AlphaFoldDB" id="A0A8H5BIR3"/>
<dbReference type="InterPro" id="IPR049192">
    <property type="entry name" value="DUF4246_C"/>
</dbReference>
<dbReference type="OrthoDB" id="415532at2759"/>
<dbReference type="PANTHER" id="PTHR33119:SF1">
    <property type="entry name" value="FE2OG DIOXYGENASE DOMAIN-CONTAINING PROTEIN"/>
    <property type="match status" value="1"/>
</dbReference>
<feature type="domain" description="DUF4246" evidence="3">
    <location>
        <begin position="13"/>
        <end position="87"/>
    </location>
</feature>
<evidence type="ECO:0000259" key="3">
    <source>
        <dbReference type="Pfam" id="PF21666"/>
    </source>
</evidence>
<dbReference type="EMBL" id="JAACJK010000165">
    <property type="protein sequence ID" value="KAF5323889.1"/>
    <property type="molecule type" value="Genomic_DNA"/>
</dbReference>
<dbReference type="PANTHER" id="PTHR33119">
    <property type="entry name" value="IFI3P"/>
    <property type="match status" value="1"/>
</dbReference>
<protein>
    <submittedName>
        <fullName evidence="4">Uncharacterized protein</fullName>
    </submittedName>
</protein>
<reference evidence="4 5" key="1">
    <citation type="journal article" date="2020" name="ISME J.">
        <title>Uncovering the hidden diversity of litter-decomposition mechanisms in mushroom-forming fungi.</title>
        <authorList>
            <person name="Floudas D."/>
            <person name="Bentzer J."/>
            <person name="Ahren D."/>
            <person name="Johansson T."/>
            <person name="Persson P."/>
            <person name="Tunlid A."/>
        </authorList>
    </citation>
    <scope>NUCLEOTIDE SEQUENCE [LARGE SCALE GENOMIC DNA]</scope>
    <source>
        <strain evidence="4 5">CBS 175.51</strain>
    </source>
</reference>
<keyword evidence="5" id="KW-1185">Reference proteome</keyword>
<dbReference type="Pfam" id="PF14033">
    <property type="entry name" value="DUF4246"/>
    <property type="match status" value="1"/>
</dbReference>
<dbReference type="Proteomes" id="UP000541558">
    <property type="component" value="Unassembled WGS sequence"/>
</dbReference>
<dbReference type="InterPro" id="IPR049207">
    <property type="entry name" value="DUF4246_N"/>
</dbReference>
<comment type="caution">
    <text evidence="4">The sequence shown here is derived from an EMBL/GenBank/DDBJ whole genome shotgun (WGS) entry which is preliminary data.</text>
</comment>
<name>A0A8H5BIR3_9AGAR</name>
<dbReference type="InterPro" id="IPR025340">
    <property type="entry name" value="DUF4246"/>
</dbReference>
<organism evidence="4 5">
    <name type="scientific">Ephemerocybe angulata</name>
    <dbReference type="NCBI Taxonomy" id="980116"/>
    <lineage>
        <taxon>Eukaryota</taxon>
        <taxon>Fungi</taxon>
        <taxon>Dikarya</taxon>
        <taxon>Basidiomycota</taxon>
        <taxon>Agaricomycotina</taxon>
        <taxon>Agaricomycetes</taxon>
        <taxon>Agaricomycetidae</taxon>
        <taxon>Agaricales</taxon>
        <taxon>Agaricineae</taxon>
        <taxon>Psathyrellaceae</taxon>
        <taxon>Ephemerocybe</taxon>
    </lineage>
</organism>
<evidence type="ECO:0000259" key="2">
    <source>
        <dbReference type="Pfam" id="PF14033"/>
    </source>
</evidence>
<evidence type="ECO:0000256" key="1">
    <source>
        <dbReference type="SAM" id="MobiDB-lite"/>
    </source>
</evidence>
<feature type="region of interest" description="Disordered" evidence="1">
    <location>
        <begin position="1"/>
        <end position="26"/>
    </location>
</feature>
<sequence>MVTAGPTLVGEKPGHGKDVDWTPPQEPGGYSTLFPNALVDTGDEGAVLKLITLREITMLRFMNAVTDKPKWTQKIFDEQIIKKWEQEAVLEESPNESEMTKQMFDYCIQELQYRAKNFATSPRGAIQVFPGDVWKSDIAVPEETRLSLLKCVQPLEAVPEHKKDWHPGSDGKVLDIVHPSLFPLIYGTSRILPIGAKATDLEDCIERCGEGEPIPIPELVEEVSQHSWRRRRPNLPEGLGTTRYSTEFQWLPCEVDISGEKPRILTYINNLHPKHHRELYAVIEDVIAAAVPLWELTLGPLQPQAQYTIPRRIEYKYAEYDPDPENEDNYPEQEEGEDDDVYDARCEAWGQWCKDTRAVVLPEPKEFEPLKVPPTPLCLKTFRSKPLQIIVKLADIVLTADKPEYGGGTWHVEGKMNETICASAIYYYSCENITPSSLSFRQQSQAPDYHNISYSQDYHEWLPEVFGLEKETDSIQELGSVETREGRIITFPNILQHQVQPFKLEDPTKPGHRKIMALFLVDPHTSIISTADVPPQRLDWWSEEVPSKEGDARNADALTKLPNELKERIFAGVEDFPIDMEKAKEYREKLMQERKSFVLAHQAQFAATAISLCEH</sequence>
<feature type="domain" description="DUF4246" evidence="2">
    <location>
        <begin position="102"/>
        <end position="544"/>
    </location>
</feature>
<accession>A0A8H5BIR3</accession>